<dbReference type="AlphaFoldDB" id="I4EFJ7"/>
<evidence type="ECO:0000313" key="2">
    <source>
        <dbReference type="Proteomes" id="UP000004221"/>
    </source>
</evidence>
<dbReference type="RefSeq" id="WP_008476644.1">
    <property type="nucleotide sequence ID" value="NZ_CAGS01000148.1"/>
</dbReference>
<accession>I4EFJ7</accession>
<organism evidence="1 2">
    <name type="scientific">Nitrolancea hollandica Lb</name>
    <dbReference type="NCBI Taxonomy" id="1129897"/>
    <lineage>
        <taxon>Bacteria</taxon>
        <taxon>Pseudomonadati</taxon>
        <taxon>Thermomicrobiota</taxon>
        <taxon>Thermomicrobia</taxon>
        <taxon>Sphaerobacterales</taxon>
        <taxon>Sphaerobacterineae</taxon>
        <taxon>Sphaerobacteraceae</taxon>
        <taxon>Nitrolancea</taxon>
    </lineage>
</organism>
<name>I4EFJ7_9BACT</name>
<reference evidence="1 2" key="1">
    <citation type="journal article" date="2012" name="ISME J.">
        <title>Nitrification expanded: discovery, physiology and genomics of a nitrite-oxidizing bacterium from the phylum Chloroflexi.</title>
        <authorList>
            <person name="Sorokin D.Y."/>
            <person name="Lucker S."/>
            <person name="Vejmelkova D."/>
            <person name="Kostrikina N.A."/>
            <person name="Kleerebezem R."/>
            <person name="Rijpstra W.I."/>
            <person name="Damste J.S."/>
            <person name="Le Paslier D."/>
            <person name="Muyzer G."/>
            <person name="Wagner M."/>
            <person name="van Loosdrecht M.C."/>
            <person name="Daims H."/>
        </authorList>
    </citation>
    <scope>NUCLEOTIDE SEQUENCE [LARGE SCALE GENOMIC DNA]</scope>
    <source>
        <strain evidence="2">none</strain>
    </source>
</reference>
<proteinExistence type="predicted"/>
<dbReference type="EMBL" id="CAGS01000148">
    <property type="protein sequence ID" value="CCF83459.1"/>
    <property type="molecule type" value="Genomic_DNA"/>
</dbReference>
<gene>
    <name evidence="1" type="ORF">NITHO_2310002</name>
</gene>
<keyword evidence="2" id="KW-1185">Reference proteome</keyword>
<dbReference type="Proteomes" id="UP000004221">
    <property type="component" value="Unassembled WGS sequence"/>
</dbReference>
<protein>
    <submittedName>
        <fullName evidence="1">Uncharacterized protein</fullName>
    </submittedName>
</protein>
<comment type="caution">
    <text evidence="1">The sequence shown here is derived from an EMBL/GenBank/DDBJ whole genome shotgun (WGS) entry which is preliminary data.</text>
</comment>
<evidence type="ECO:0000313" key="1">
    <source>
        <dbReference type="EMBL" id="CCF83459.1"/>
    </source>
</evidence>
<sequence>MTDEQLQRAFRLAQELVAILGGTDQPKAAEAALPTVTEEPTTPPDAVVEWLLAEIEQRFPGTPDPTAEDLNTLLTETKADRVWLEDLLDVAEKFDRTKSKVKRPVGVMIYQARRFPADQIHPEAERWRWSKKNDKGTIVQLAKHRTAQRVNTDTSPGRGVSQIERILALKRAKEANAVGTPTGA</sequence>